<accession>A0A9N9C871</accession>
<keyword evidence="2" id="KW-1185">Reference proteome</keyword>
<evidence type="ECO:0000313" key="2">
    <source>
        <dbReference type="Proteomes" id="UP000789570"/>
    </source>
</evidence>
<dbReference type="AlphaFoldDB" id="A0A9N9C871"/>
<reference evidence="1" key="1">
    <citation type="submission" date="2021-06" db="EMBL/GenBank/DDBJ databases">
        <authorList>
            <person name="Kallberg Y."/>
            <person name="Tangrot J."/>
            <person name="Rosling A."/>
        </authorList>
    </citation>
    <scope>NUCLEOTIDE SEQUENCE</scope>
    <source>
        <strain evidence="1">UK204</strain>
    </source>
</reference>
<gene>
    <name evidence="1" type="ORF">FCALED_LOCUS8279</name>
</gene>
<dbReference type="Proteomes" id="UP000789570">
    <property type="component" value="Unassembled WGS sequence"/>
</dbReference>
<dbReference type="OrthoDB" id="432528at2759"/>
<dbReference type="EMBL" id="CAJVPQ010002371">
    <property type="protein sequence ID" value="CAG8594683.1"/>
    <property type="molecule type" value="Genomic_DNA"/>
</dbReference>
<comment type="caution">
    <text evidence="1">The sequence shown here is derived from an EMBL/GenBank/DDBJ whole genome shotgun (WGS) entry which is preliminary data.</text>
</comment>
<evidence type="ECO:0000313" key="1">
    <source>
        <dbReference type="EMBL" id="CAG8594683.1"/>
    </source>
</evidence>
<protein>
    <submittedName>
        <fullName evidence="1">15718_t:CDS:1</fullName>
    </submittedName>
</protein>
<proteinExistence type="predicted"/>
<sequence length="135" mass="15467">MSLVYAFNTQNNLWNIQNITGENPIRKDNLKGIMGKILKWEKGSTANAPSSMGAILFSNQLIVYLGGYYATSDNDGMSLSLSQIYYYDTVHDSWITRNFKLTNLNKRIGWATNNNFRRVNNLNNLKPQDALYVLY</sequence>
<organism evidence="1 2">
    <name type="scientific">Funneliformis caledonium</name>
    <dbReference type="NCBI Taxonomy" id="1117310"/>
    <lineage>
        <taxon>Eukaryota</taxon>
        <taxon>Fungi</taxon>
        <taxon>Fungi incertae sedis</taxon>
        <taxon>Mucoromycota</taxon>
        <taxon>Glomeromycotina</taxon>
        <taxon>Glomeromycetes</taxon>
        <taxon>Glomerales</taxon>
        <taxon>Glomeraceae</taxon>
        <taxon>Funneliformis</taxon>
    </lineage>
</organism>
<name>A0A9N9C871_9GLOM</name>